<evidence type="ECO:0000313" key="3">
    <source>
        <dbReference type="Proteomes" id="UP000186895"/>
    </source>
</evidence>
<dbReference type="AlphaFoldDB" id="A0A1N6NQZ3"/>
<gene>
    <name evidence="2" type="ORF">SAMN05421647_101500</name>
</gene>
<evidence type="ECO:0000313" key="2">
    <source>
        <dbReference type="EMBL" id="SIP94519.1"/>
    </source>
</evidence>
<keyword evidence="3" id="KW-1185">Reference proteome</keyword>
<dbReference type="PROSITE" id="PS51257">
    <property type="entry name" value="PROKAR_LIPOPROTEIN"/>
    <property type="match status" value="1"/>
</dbReference>
<evidence type="ECO:0000256" key="1">
    <source>
        <dbReference type="SAM" id="SignalP"/>
    </source>
</evidence>
<name>A0A1N6NQZ3_9GAMM</name>
<feature type="signal peptide" evidence="1">
    <location>
        <begin position="1"/>
        <end position="22"/>
    </location>
</feature>
<reference evidence="2 3" key="1">
    <citation type="submission" date="2017-01" db="EMBL/GenBank/DDBJ databases">
        <authorList>
            <person name="Mah S.A."/>
            <person name="Swanson W.J."/>
            <person name="Moy G.W."/>
            <person name="Vacquier V.D."/>
        </authorList>
    </citation>
    <scope>NUCLEOTIDE SEQUENCE [LARGE SCALE GENOMIC DNA]</scope>
    <source>
        <strain evidence="2 3">DSM 7027</strain>
    </source>
</reference>
<evidence type="ECO:0008006" key="4">
    <source>
        <dbReference type="Google" id="ProtNLM"/>
    </source>
</evidence>
<accession>A0A1N6NQZ3</accession>
<keyword evidence="1" id="KW-0732">Signal</keyword>
<dbReference type="Proteomes" id="UP000186895">
    <property type="component" value="Unassembled WGS sequence"/>
</dbReference>
<dbReference type="RefSeq" id="WP_076460536.1">
    <property type="nucleotide sequence ID" value="NZ_FTMN01000001.1"/>
</dbReference>
<dbReference type="STRING" id="49186.SAMN05421647_101500"/>
<feature type="chain" id="PRO_5012432949" description="Lipoprotein" evidence="1">
    <location>
        <begin position="23"/>
        <end position="231"/>
    </location>
</feature>
<proteinExistence type="predicted"/>
<dbReference type="EMBL" id="FTMN01000001">
    <property type="protein sequence ID" value="SIP94519.1"/>
    <property type="molecule type" value="Genomic_DNA"/>
</dbReference>
<protein>
    <recommendedName>
        <fullName evidence="4">Lipoprotein</fullName>
    </recommendedName>
</protein>
<sequence>MGMKKNIIVFLFFFVSGCSDYAASSIEDEYAFVYSDDFTKVFEMDSAESVDLPEGVNALRSYKAKYAHGESFNLQIYLDERVNIKLDKSEKTFIVYDNALNGFLRFSDKAGFLDKSIEDKFFNQEKKQSDEYGYLVISYAEDLIVAGGITRYTKKLIPSYTLIEVMLPGPDVEAVYLYTGDTPLTEYGEIMDLTNKLAETGDLSAEGYLKVPLPEEIQTFYMNNCGDLCPP</sequence>
<organism evidence="2 3">
    <name type="scientific">Marinobacterium stanieri</name>
    <dbReference type="NCBI Taxonomy" id="49186"/>
    <lineage>
        <taxon>Bacteria</taxon>
        <taxon>Pseudomonadati</taxon>
        <taxon>Pseudomonadota</taxon>
        <taxon>Gammaproteobacteria</taxon>
        <taxon>Oceanospirillales</taxon>
        <taxon>Oceanospirillaceae</taxon>
        <taxon>Marinobacterium</taxon>
    </lineage>
</organism>